<feature type="region of interest" description="Disordered" evidence="2">
    <location>
        <begin position="482"/>
        <end position="505"/>
    </location>
</feature>
<dbReference type="InterPro" id="IPR032675">
    <property type="entry name" value="LRR_dom_sf"/>
</dbReference>
<dbReference type="EMBL" id="HBGF01040167">
    <property type="protein sequence ID" value="CAD9139496.1"/>
    <property type="molecule type" value="Transcribed_RNA"/>
</dbReference>
<protein>
    <submittedName>
        <fullName evidence="3">Uncharacterized protein</fullName>
    </submittedName>
</protein>
<feature type="coiled-coil region" evidence="1">
    <location>
        <begin position="27"/>
        <end position="54"/>
    </location>
</feature>
<gene>
    <name evidence="3" type="ORF">NDES1114_LOCUS26878</name>
</gene>
<feature type="compositionally biased region" description="Low complexity" evidence="2">
    <location>
        <begin position="993"/>
        <end position="1006"/>
    </location>
</feature>
<sequence>MAPNSSRGAAGGGAAAAEASATPIVDLVSLELARVDLEHERAQLTDRLREATVLRDRHAQTIETQTSRLKHHGAGMLMEDKAEIQREVLAATAAHAEAKAEAHRLTKDDRTMAAAIAEVRNATDSVYSALRREMLSAGTGADPNGNALREGIFSIVHELAELADASFFVYNPRAEGVPHFTTWETKTTSLIRSTTDKFTAAHRAILNALNKIASGSPDLASHDYLWATLVNDAANAFLCAVARVLDASFADIRRVLDGGCAQPLFSINVKLTANAKLVLAPAMTESYKLFQPLLTAAFDMAQLPHFRTAATVQAKAPASVDATSRPANAGRRGVSGGAKHSGPLSAAVASDCGMEQSLKYLPCLAGHVKGIQNACAVLDQRIADVIASIEASYSHLWSAQLPDMTLSQLEVSRRGIECDSTLEPGTIVGDAIHVNTFQLYDTILSMIAQQEAKLRAAALAKALEDVASCVEDSTLQSIRRGLPQSLLPPGASANGSGPPRKAAVLGAAPPAVPKMTIDESKLSPEAAHEAAKQQHQSQQQQKSQQQQQQPASGRGKEGTPRQQQSPSQSTELELPHVSPRPSTTPVGLRSSNRGGAGGASDRSQRGGAGAGRGADDSLLGGSASGTKARGNDGPSTPNPKADRAASSTRSGSAAAGNPSASSERLDFSAAAASSGSAAAAAPAWGTPPRPKRAAAEPDMPPSPASQARTNATLHMSTPPPSPSSAENHRAPSHMDRLAAKERESMDRLKQLRMQAEARRRALDEDAPDAPTPQQMEQQQSQHQRPASRGTTPRGTTPVTSGRRATPTTAQEPSTTTTLPQIRSQRQATTDSSSAPAAPLVPRSPTEPAVQPPRPLSDDKLTTDPDARRRERAAALQRERLQREREMLLESHRAQERRRDAERAQAEADLAAKIKLEQQRRLKELEAEKEADDRRREAAEHDRQRRESQRRADEQRESELRQRLDELERRRRNDARRFGDERSAVSGSTNANTSGSHPSSPGAPSRGIYATPTQATASPYSIRPSSRGGAGGSAHAIDPLSGTDTSGHAASGGGARGPPAGEVANTANASALRKKLGLPPSGTSTPTTASAPNTGRGGAAPASFGPPAGTSQHQHPPSTAPAASHQAPTRRGADAASPGPAKPSTADPAAGAHASTRGSVSASLGRGGSGSQPGQTADVAVDGVAAIDPTGKSHLEVYRAYCTTLNIKPNSGLLKSLPSEPGKHCSSINLDLNYIGVRGVRPLIEILKLNRGLTLLNLKDNNLENAEVRQIVSVLMGDAGRSITHLDLSNNPISLAGGSAIMDLVARQPTLRTVVLKGTLIQAKVVEKITDAAARNPGA</sequence>
<feature type="region of interest" description="Disordered" evidence="2">
    <location>
        <begin position="320"/>
        <end position="341"/>
    </location>
</feature>
<keyword evidence="1" id="KW-0175">Coiled coil</keyword>
<dbReference type="SUPFAM" id="SSF52047">
    <property type="entry name" value="RNI-like"/>
    <property type="match status" value="1"/>
</dbReference>
<organism evidence="3">
    <name type="scientific">Neobodo designis</name>
    <name type="common">Flagellated protozoan</name>
    <name type="synonym">Bodo designis</name>
    <dbReference type="NCBI Taxonomy" id="312471"/>
    <lineage>
        <taxon>Eukaryota</taxon>
        <taxon>Discoba</taxon>
        <taxon>Euglenozoa</taxon>
        <taxon>Kinetoplastea</taxon>
        <taxon>Metakinetoplastina</taxon>
        <taxon>Neobodonida</taxon>
        <taxon>Neobodo</taxon>
    </lineage>
</organism>
<feature type="compositionally biased region" description="Low complexity" evidence="2">
    <location>
        <begin position="488"/>
        <end position="505"/>
    </location>
</feature>
<feature type="compositionally biased region" description="Basic and acidic residues" evidence="2">
    <location>
        <begin position="855"/>
        <end position="905"/>
    </location>
</feature>
<feature type="compositionally biased region" description="Low complexity" evidence="2">
    <location>
        <begin position="773"/>
        <end position="819"/>
    </location>
</feature>
<feature type="compositionally biased region" description="Basic and acidic residues" evidence="2">
    <location>
        <begin position="522"/>
        <end position="532"/>
    </location>
</feature>
<feature type="compositionally biased region" description="Low complexity" evidence="2">
    <location>
        <begin position="1076"/>
        <end position="1091"/>
    </location>
</feature>
<feature type="region of interest" description="Disordered" evidence="2">
    <location>
        <begin position="522"/>
        <end position="905"/>
    </location>
</feature>
<feature type="compositionally biased region" description="Polar residues" evidence="2">
    <location>
        <begin position="704"/>
        <end position="715"/>
    </location>
</feature>
<feature type="region of interest" description="Disordered" evidence="2">
    <location>
        <begin position="922"/>
        <end position="1175"/>
    </location>
</feature>
<feature type="compositionally biased region" description="Basic and acidic residues" evidence="2">
    <location>
        <begin position="922"/>
        <end position="982"/>
    </location>
</feature>
<feature type="compositionally biased region" description="Basic and acidic residues" evidence="2">
    <location>
        <begin position="726"/>
        <end position="763"/>
    </location>
</feature>
<name>A0A7S1QIS6_NEODS</name>
<evidence type="ECO:0000313" key="3">
    <source>
        <dbReference type="EMBL" id="CAD9139496.1"/>
    </source>
</evidence>
<feature type="compositionally biased region" description="Low complexity" evidence="2">
    <location>
        <begin position="533"/>
        <end position="551"/>
    </location>
</feature>
<reference evidence="3" key="1">
    <citation type="submission" date="2021-01" db="EMBL/GenBank/DDBJ databases">
        <authorList>
            <person name="Corre E."/>
            <person name="Pelletier E."/>
            <person name="Niang G."/>
            <person name="Scheremetjew M."/>
            <person name="Finn R."/>
            <person name="Kale V."/>
            <person name="Holt S."/>
            <person name="Cochrane G."/>
            <person name="Meng A."/>
            <person name="Brown T."/>
            <person name="Cohen L."/>
        </authorList>
    </citation>
    <scope>NUCLEOTIDE SEQUENCE</scope>
    <source>
        <strain evidence="3">CCAP 1951/1</strain>
    </source>
</reference>
<dbReference type="Gene3D" id="3.80.10.10">
    <property type="entry name" value="Ribonuclease Inhibitor"/>
    <property type="match status" value="1"/>
</dbReference>
<feature type="compositionally biased region" description="Low complexity" evidence="2">
    <location>
        <begin position="644"/>
        <end position="683"/>
    </location>
</feature>
<feature type="compositionally biased region" description="Low complexity" evidence="2">
    <location>
        <begin position="1098"/>
        <end position="1108"/>
    </location>
</feature>
<proteinExistence type="predicted"/>
<accession>A0A7S1QIS6</accession>
<evidence type="ECO:0000256" key="2">
    <source>
        <dbReference type="SAM" id="MobiDB-lite"/>
    </source>
</evidence>
<evidence type="ECO:0000256" key="1">
    <source>
        <dbReference type="SAM" id="Coils"/>
    </source>
</evidence>
<feature type="compositionally biased region" description="Polar residues" evidence="2">
    <location>
        <begin position="820"/>
        <end position="830"/>
    </location>
</feature>